<proteinExistence type="predicted"/>
<dbReference type="EMBL" id="JACMSC010000015">
    <property type="protein sequence ID" value="KAG6485869.1"/>
    <property type="molecule type" value="Genomic_DNA"/>
</dbReference>
<evidence type="ECO:0000313" key="1">
    <source>
        <dbReference type="EMBL" id="KAG6485869.1"/>
    </source>
</evidence>
<dbReference type="Proteomes" id="UP000734854">
    <property type="component" value="Unassembled WGS sequence"/>
</dbReference>
<protein>
    <recommendedName>
        <fullName evidence="3">BHLH domain-containing protein</fullName>
    </recommendedName>
</protein>
<sequence>MDLTTTCDQLILTLSILIQIQLCKLVLPANSSINYRHMKYKIHQLKLVASLRSGAYRRPTKLCCISIAVPVNFLVQPHQEADTVSRFDMPRGMRRSAATSKRKAISRSRLVKTPLQHVVVLRKLRRLKKLVPGCCRSTAIGLEELLRRTAQYISFLELKVILLKRTIDFMGINKLK</sequence>
<name>A0A8J5KPA5_ZINOF</name>
<gene>
    <name evidence="1" type="ORF">ZIOFF_054436</name>
</gene>
<comment type="caution">
    <text evidence="1">The sequence shown here is derived from an EMBL/GenBank/DDBJ whole genome shotgun (WGS) entry which is preliminary data.</text>
</comment>
<keyword evidence="2" id="KW-1185">Reference proteome</keyword>
<dbReference type="AlphaFoldDB" id="A0A8J5KPA5"/>
<accession>A0A8J5KPA5</accession>
<reference evidence="1 2" key="1">
    <citation type="submission" date="2020-08" db="EMBL/GenBank/DDBJ databases">
        <title>Plant Genome Project.</title>
        <authorList>
            <person name="Zhang R.-G."/>
        </authorList>
    </citation>
    <scope>NUCLEOTIDE SEQUENCE [LARGE SCALE GENOMIC DNA]</scope>
    <source>
        <tissue evidence="1">Rhizome</tissue>
    </source>
</reference>
<evidence type="ECO:0008006" key="3">
    <source>
        <dbReference type="Google" id="ProtNLM"/>
    </source>
</evidence>
<evidence type="ECO:0000313" key="2">
    <source>
        <dbReference type="Proteomes" id="UP000734854"/>
    </source>
</evidence>
<organism evidence="1 2">
    <name type="scientific">Zingiber officinale</name>
    <name type="common">Ginger</name>
    <name type="synonym">Amomum zingiber</name>
    <dbReference type="NCBI Taxonomy" id="94328"/>
    <lineage>
        <taxon>Eukaryota</taxon>
        <taxon>Viridiplantae</taxon>
        <taxon>Streptophyta</taxon>
        <taxon>Embryophyta</taxon>
        <taxon>Tracheophyta</taxon>
        <taxon>Spermatophyta</taxon>
        <taxon>Magnoliopsida</taxon>
        <taxon>Liliopsida</taxon>
        <taxon>Zingiberales</taxon>
        <taxon>Zingiberaceae</taxon>
        <taxon>Zingiber</taxon>
    </lineage>
</organism>